<proteinExistence type="predicted"/>
<sequence length="86" mass="9595">MKDYDRSVKLICPLCGNDGFCSVGEEVEDLLNAPGTTKMQCADCKSIYTKDEIIEANSLIIENAKDEMVEEVMKDFDEQLKKALGI</sequence>
<dbReference type="AlphaFoldDB" id="A0A1M7KJD1"/>
<reference evidence="1 2" key="1">
    <citation type="submission" date="2016-11" db="EMBL/GenBank/DDBJ databases">
        <authorList>
            <person name="Jaros S."/>
            <person name="Januszkiewicz K."/>
            <person name="Wedrychowicz H."/>
        </authorList>
    </citation>
    <scope>NUCLEOTIDE SEQUENCE [LARGE SCALE GENOMIC DNA]</scope>
    <source>
        <strain evidence="1 2">Y1</strain>
    </source>
</reference>
<name>A0A1M7KJD1_RUMFL</name>
<organism evidence="1 2">
    <name type="scientific">Ruminococcus flavefaciens</name>
    <dbReference type="NCBI Taxonomy" id="1265"/>
    <lineage>
        <taxon>Bacteria</taxon>
        <taxon>Bacillati</taxon>
        <taxon>Bacillota</taxon>
        <taxon>Clostridia</taxon>
        <taxon>Eubacteriales</taxon>
        <taxon>Oscillospiraceae</taxon>
        <taxon>Ruminococcus</taxon>
    </lineage>
</organism>
<dbReference type="Proteomes" id="UP000184394">
    <property type="component" value="Unassembled WGS sequence"/>
</dbReference>
<dbReference type="EMBL" id="FRCT01000009">
    <property type="protein sequence ID" value="SHM65370.1"/>
    <property type="molecule type" value="Genomic_DNA"/>
</dbReference>
<protein>
    <submittedName>
        <fullName evidence="1">Uncharacterized protein</fullName>
    </submittedName>
</protein>
<dbReference type="OrthoDB" id="9810131at2"/>
<evidence type="ECO:0000313" key="1">
    <source>
        <dbReference type="EMBL" id="SHM65370.1"/>
    </source>
</evidence>
<evidence type="ECO:0000313" key="2">
    <source>
        <dbReference type="Proteomes" id="UP000184394"/>
    </source>
</evidence>
<dbReference type="RefSeq" id="WP_072951196.1">
    <property type="nucleotide sequence ID" value="NZ_FRCT01000009.1"/>
</dbReference>
<gene>
    <name evidence="1" type="ORF">SAMN04487860_10918</name>
</gene>
<accession>A0A1M7KJD1</accession>